<sequence length="421" mass="48053">NEKETTKQSIILDALKNPQFTFNENLRTLQRRLKSNGWKVSSNKDELNNEILSQAGIYVIAGPRGKYTETEFNHLRKYVQNGGKLWVMLGEGGERKYATNINFLLEEFGIMVNSDAVIRTAYYKYFHPKEAFISNGILNRAILETAKKLSQSSSTEEGFKNRLDYVYPFGATLNVSKPAVPILSTGSISYPLNRPICALYVDKINGGKIAVVGSAHMFADSYIEKEDNSLIKDIILQFFKDQNFPLNAIDAEDPEISDYYTVPDIQLLAEQPFASLKESEEIPSDYTKLFSKKLFEIDNSILPKVIHAYEEFQMEKEQLKLIKPQFETPLPNLQPAVFPPIFRGLPKPHLELFDLDEAFSSVQTRLIQVANKCTDEDLEYYIKESGLVLGISDSRTRSAKSILEHIFKQIVEYKKVNNERE</sequence>
<dbReference type="GO" id="GO:0042073">
    <property type="term" value="P:intraciliary transport"/>
    <property type="evidence" value="ECO:0007669"/>
    <property type="project" value="TreeGrafter"/>
</dbReference>
<organism evidence="4 7">
    <name type="scientific">Dinothrombium tinctorium</name>
    <dbReference type="NCBI Taxonomy" id="1965070"/>
    <lineage>
        <taxon>Eukaryota</taxon>
        <taxon>Metazoa</taxon>
        <taxon>Ecdysozoa</taxon>
        <taxon>Arthropoda</taxon>
        <taxon>Chelicerata</taxon>
        <taxon>Arachnida</taxon>
        <taxon>Acari</taxon>
        <taxon>Acariformes</taxon>
        <taxon>Trombidiformes</taxon>
        <taxon>Prostigmata</taxon>
        <taxon>Anystina</taxon>
        <taxon>Parasitengona</taxon>
        <taxon>Trombidioidea</taxon>
        <taxon>Trombidiidae</taxon>
        <taxon>Dinothrombium</taxon>
    </lineage>
</organism>
<reference evidence="4" key="2">
    <citation type="submission" date="2018-11" db="EMBL/GenBank/DDBJ databases">
        <title>Trombidioid mite genomics.</title>
        <authorList>
            <person name="Dong X."/>
        </authorList>
    </citation>
    <scope>NUCLEOTIDE SEQUENCE</scope>
    <source>
        <strain evidence="4">UoL-WK</strain>
    </source>
</reference>
<dbReference type="Proteomes" id="UP000285301">
    <property type="component" value="Unassembled WGS sequence"/>
</dbReference>
<protein>
    <submittedName>
        <fullName evidence="4">Intraflagellar transport protein 52-like protein</fullName>
    </submittedName>
</protein>
<dbReference type="GO" id="GO:0030992">
    <property type="term" value="C:intraciliary transport particle B"/>
    <property type="evidence" value="ECO:0007669"/>
    <property type="project" value="TreeGrafter"/>
</dbReference>
<dbReference type="CDD" id="cd23683">
    <property type="entry name" value="IFT52_CTD"/>
    <property type="match status" value="1"/>
</dbReference>
<comment type="caution">
    <text evidence="4">The sequence shown here is derived from an EMBL/GenBank/DDBJ whole genome shotgun (WGS) entry which is preliminary data.</text>
</comment>
<keyword evidence="4" id="KW-0282">Flagellum</keyword>
<dbReference type="InterPro" id="IPR029062">
    <property type="entry name" value="Class_I_gatase-like"/>
</dbReference>
<dbReference type="PANTHER" id="PTHR12969:SF7">
    <property type="entry name" value="INTRAFLAGELLAR TRANSPORT PROTEIN 52 HOMOLOG"/>
    <property type="match status" value="1"/>
</dbReference>
<dbReference type="InterPro" id="IPR055458">
    <property type="entry name" value="IFT52_GIFT"/>
</dbReference>
<dbReference type="Pfam" id="PF23355">
    <property type="entry name" value="IFT52_GIFT"/>
    <property type="match status" value="1"/>
</dbReference>
<dbReference type="Pfam" id="PF23352">
    <property type="entry name" value="IFT52_central"/>
    <property type="match status" value="1"/>
</dbReference>
<name>A0A3S3NS36_9ACAR</name>
<dbReference type="STRING" id="1965070.A0A3S3NS36"/>
<feature type="domain" description="IFT52 GIFT" evidence="3">
    <location>
        <begin position="10"/>
        <end position="252"/>
    </location>
</feature>
<feature type="non-terminal residue" evidence="4">
    <location>
        <position position="1"/>
    </location>
</feature>
<evidence type="ECO:0000313" key="7">
    <source>
        <dbReference type="Proteomes" id="UP000285301"/>
    </source>
</evidence>
<dbReference type="AlphaFoldDB" id="A0A3S3NS36"/>
<dbReference type="InterPro" id="IPR055460">
    <property type="entry name" value="IFT52_central"/>
</dbReference>
<evidence type="ECO:0000259" key="1">
    <source>
        <dbReference type="Pfam" id="PF21178"/>
    </source>
</evidence>
<accession>A0A3S3NS36</accession>
<dbReference type="OrthoDB" id="10259368at2759"/>
<dbReference type="Gene3D" id="6.10.250.2800">
    <property type="match status" value="1"/>
</dbReference>
<reference evidence="4 7" key="1">
    <citation type="journal article" date="2018" name="Gigascience">
        <title>Genomes of trombidid mites reveal novel predicted allergens and laterally-transferred genes associated with secondary metabolism.</title>
        <authorList>
            <person name="Dong X."/>
            <person name="Chaisiri K."/>
            <person name="Xia D."/>
            <person name="Armstrong S.D."/>
            <person name="Fang Y."/>
            <person name="Donnelly M.J."/>
            <person name="Kadowaki T."/>
            <person name="McGarry J.W."/>
            <person name="Darby A.C."/>
            <person name="Makepeace B.L."/>
        </authorList>
    </citation>
    <scope>NUCLEOTIDE SEQUENCE [LARGE SCALE GENOMIC DNA]</scope>
    <source>
        <strain evidence="4">UoL-WK</strain>
    </source>
</reference>
<gene>
    <name evidence="6" type="ORF">B4U79_02667</name>
    <name evidence="5" type="ORF">B4U79_08160</name>
    <name evidence="4" type="ORF">B4U79_15572</name>
</gene>
<dbReference type="PANTHER" id="PTHR12969">
    <property type="entry name" value="NGD5/OSM-6/IFT52"/>
    <property type="match status" value="1"/>
</dbReference>
<evidence type="ECO:0000313" key="6">
    <source>
        <dbReference type="EMBL" id="RWS05131.1"/>
    </source>
</evidence>
<keyword evidence="4" id="KW-0969">Cilium</keyword>
<evidence type="ECO:0000313" key="5">
    <source>
        <dbReference type="EMBL" id="RWS05010.1"/>
    </source>
</evidence>
<dbReference type="Pfam" id="PF21178">
    <property type="entry name" value="Itf52_C"/>
    <property type="match status" value="1"/>
</dbReference>
<evidence type="ECO:0000259" key="3">
    <source>
        <dbReference type="Pfam" id="PF23355"/>
    </source>
</evidence>
<feature type="non-terminal residue" evidence="4">
    <location>
        <position position="421"/>
    </location>
</feature>
<feature type="domain" description="Intraflagellar transport protein 52 C-terminal" evidence="1">
    <location>
        <begin position="359"/>
        <end position="407"/>
    </location>
</feature>
<dbReference type="InterPro" id="IPR048643">
    <property type="entry name" value="Itf52_C"/>
</dbReference>
<feature type="domain" description="IFT52 central" evidence="2">
    <location>
        <begin position="268"/>
        <end position="348"/>
    </location>
</feature>
<dbReference type="EMBL" id="NCKU01005008">
    <property type="protein sequence ID" value="RWS05131.1"/>
    <property type="molecule type" value="Genomic_DNA"/>
</dbReference>
<dbReference type="EMBL" id="NCKU01005104">
    <property type="protein sequence ID" value="RWS05010.1"/>
    <property type="molecule type" value="Genomic_DNA"/>
</dbReference>
<dbReference type="GO" id="GO:0005929">
    <property type="term" value="C:cilium"/>
    <property type="evidence" value="ECO:0007669"/>
    <property type="project" value="TreeGrafter"/>
</dbReference>
<dbReference type="InterPro" id="IPR039975">
    <property type="entry name" value="IFT52"/>
</dbReference>
<evidence type="ECO:0000259" key="2">
    <source>
        <dbReference type="Pfam" id="PF23352"/>
    </source>
</evidence>
<proteinExistence type="predicted"/>
<dbReference type="SUPFAM" id="SSF52317">
    <property type="entry name" value="Class I glutamine amidotransferase-like"/>
    <property type="match status" value="1"/>
</dbReference>
<keyword evidence="7" id="KW-1185">Reference proteome</keyword>
<dbReference type="EMBL" id="NCKU01005156">
    <property type="protein sequence ID" value="RWS04946.1"/>
    <property type="molecule type" value="Genomic_DNA"/>
</dbReference>
<keyword evidence="4" id="KW-0966">Cell projection</keyword>
<dbReference type="GO" id="GO:0060271">
    <property type="term" value="P:cilium assembly"/>
    <property type="evidence" value="ECO:0007669"/>
    <property type="project" value="TreeGrafter"/>
</dbReference>
<evidence type="ECO:0000313" key="4">
    <source>
        <dbReference type="EMBL" id="RWS04946.1"/>
    </source>
</evidence>
<dbReference type="GO" id="GO:0005814">
    <property type="term" value="C:centriole"/>
    <property type="evidence" value="ECO:0007669"/>
    <property type="project" value="TreeGrafter"/>
</dbReference>